<evidence type="ECO:0000256" key="4">
    <source>
        <dbReference type="ARBA" id="ARBA00047304"/>
    </source>
</evidence>
<accession>A0AAF0WDS7</accession>
<dbReference type="EMBL" id="CP093344">
    <property type="protein sequence ID" value="WOG87687.1"/>
    <property type="molecule type" value="Genomic_DNA"/>
</dbReference>
<organism evidence="6 7">
    <name type="scientific">Daucus carota subsp. sativus</name>
    <name type="common">Carrot</name>
    <dbReference type="NCBI Taxonomy" id="79200"/>
    <lineage>
        <taxon>Eukaryota</taxon>
        <taxon>Viridiplantae</taxon>
        <taxon>Streptophyta</taxon>
        <taxon>Embryophyta</taxon>
        <taxon>Tracheophyta</taxon>
        <taxon>Spermatophyta</taxon>
        <taxon>Magnoliopsida</taxon>
        <taxon>eudicotyledons</taxon>
        <taxon>Gunneridae</taxon>
        <taxon>Pentapetalae</taxon>
        <taxon>asterids</taxon>
        <taxon>campanulids</taxon>
        <taxon>Apiales</taxon>
        <taxon>Apiaceae</taxon>
        <taxon>Apioideae</taxon>
        <taxon>Scandiceae</taxon>
        <taxon>Daucinae</taxon>
        <taxon>Daucus</taxon>
        <taxon>Daucus sect. Daucus</taxon>
    </lineage>
</organism>
<evidence type="ECO:0000256" key="2">
    <source>
        <dbReference type="ARBA" id="ARBA00022801"/>
    </source>
</evidence>
<dbReference type="Proteomes" id="UP000077755">
    <property type="component" value="Chromosome 2"/>
</dbReference>
<dbReference type="InterPro" id="IPR000157">
    <property type="entry name" value="TIR_dom"/>
</dbReference>
<dbReference type="GO" id="GO:0007165">
    <property type="term" value="P:signal transduction"/>
    <property type="evidence" value="ECO:0007669"/>
    <property type="project" value="InterPro"/>
</dbReference>
<dbReference type="AlphaFoldDB" id="A0AAF0WDS7"/>
<dbReference type="PANTHER" id="PTHR32009:SF39">
    <property type="entry name" value="TIR DOMAIN-CONTAINING PROTEIN"/>
    <property type="match status" value="1"/>
</dbReference>
<keyword evidence="2" id="KW-0378">Hydrolase</keyword>
<dbReference type="GO" id="GO:0061809">
    <property type="term" value="F:NAD+ nucleosidase activity, cyclic ADP-ribose generating"/>
    <property type="evidence" value="ECO:0007669"/>
    <property type="project" value="UniProtKB-EC"/>
</dbReference>
<feature type="domain" description="TIR" evidence="5">
    <location>
        <begin position="6"/>
        <end position="167"/>
    </location>
</feature>
<reference evidence="6" key="1">
    <citation type="journal article" date="2016" name="Nat. Genet.">
        <title>A high-quality carrot genome assembly provides new insights into carotenoid accumulation and asterid genome evolution.</title>
        <authorList>
            <person name="Iorizzo M."/>
            <person name="Ellison S."/>
            <person name="Senalik D."/>
            <person name="Zeng P."/>
            <person name="Satapoomin P."/>
            <person name="Huang J."/>
            <person name="Bowman M."/>
            <person name="Iovene M."/>
            <person name="Sanseverino W."/>
            <person name="Cavagnaro P."/>
            <person name="Yildiz M."/>
            <person name="Macko-Podgorni A."/>
            <person name="Moranska E."/>
            <person name="Grzebelus E."/>
            <person name="Grzebelus D."/>
            <person name="Ashrafi H."/>
            <person name="Zheng Z."/>
            <person name="Cheng S."/>
            <person name="Spooner D."/>
            <person name="Van Deynze A."/>
            <person name="Simon P."/>
        </authorList>
    </citation>
    <scope>NUCLEOTIDE SEQUENCE</scope>
    <source>
        <tissue evidence="6">Leaf</tissue>
    </source>
</reference>
<dbReference type="SMART" id="SM00255">
    <property type="entry name" value="TIR"/>
    <property type="match status" value="1"/>
</dbReference>
<name>A0AAF0WDS7_DAUCS</name>
<comment type="catalytic activity">
    <reaction evidence="4">
        <text>NAD(+) + H2O = ADP-D-ribose + nicotinamide + H(+)</text>
        <dbReference type="Rhea" id="RHEA:16301"/>
        <dbReference type="ChEBI" id="CHEBI:15377"/>
        <dbReference type="ChEBI" id="CHEBI:15378"/>
        <dbReference type="ChEBI" id="CHEBI:17154"/>
        <dbReference type="ChEBI" id="CHEBI:57540"/>
        <dbReference type="ChEBI" id="CHEBI:57967"/>
        <dbReference type="EC" id="3.2.2.6"/>
    </reaction>
    <physiologicalReaction direction="left-to-right" evidence="4">
        <dbReference type="Rhea" id="RHEA:16302"/>
    </physiologicalReaction>
</comment>
<evidence type="ECO:0000313" key="6">
    <source>
        <dbReference type="EMBL" id="WOG87687.1"/>
    </source>
</evidence>
<proteinExistence type="predicted"/>
<reference evidence="6" key="2">
    <citation type="submission" date="2022-03" db="EMBL/GenBank/DDBJ databases">
        <title>Draft title - Genomic analysis of global carrot germplasm unveils the trajectory of domestication and the origin of high carotenoid orange carrot.</title>
        <authorList>
            <person name="Iorizzo M."/>
            <person name="Ellison S."/>
            <person name="Senalik D."/>
            <person name="Macko-Podgorni A."/>
            <person name="Grzebelus D."/>
            <person name="Bostan H."/>
            <person name="Rolling W."/>
            <person name="Curaba J."/>
            <person name="Simon P."/>
        </authorList>
    </citation>
    <scope>NUCLEOTIDE SEQUENCE</scope>
    <source>
        <tissue evidence="6">Leaf</tissue>
    </source>
</reference>
<dbReference type="PANTHER" id="PTHR32009">
    <property type="entry name" value="TMV RESISTANCE PROTEIN N-LIKE"/>
    <property type="match status" value="1"/>
</dbReference>
<dbReference type="InterPro" id="IPR035897">
    <property type="entry name" value="Toll_tir_struct_dom_sf"/>
</dbReference>
<dbReference type="PROSITE" id="PS51354">
    <property type="entry name" value="GLUTAREDOXIN_2"/>
    <property type="match status" value="1"/>
</dbReference>
<dbReference type="SUPFAM" id="SSF52833">
    <property type="entry name" value="Thioredoxin-like"/>
    <property type="match status" value="1"/>
</dbReference>
<dbReference type="KEGG" id="dcr:108208728"/>
<dbReference type="SUPFAM" id="SSF52200">
    <property type="entry name" value="Toll/Interleukin receptor TIR domain"/>
    <property type="match status" value="1"/>
</dbReference>
<dbReference type="PROSITE" id="PS50104">
    <property type="entry name" value="TIR"/>
    <property type="match status" value="1"/>
</dbReference>
<evidence type="ECO:0000256" key="1">
    <source>
        <dbReference type="ARBA" id="ARBA00011982"/>
    </source>
</evidence>
<protein>
    <recommendedName>
        <fullName evidence="1">ADP-ribosyl cyclase/cyclic ADP-ribose hydrolase</fullName>
        <ecNumber evidence="1">3.2.2.6</ecNumber>
    </recommendedName>
</protein>
<dbReference type="Pfam" id="PF01582">
    <property type="entry name" value="TIR"/>
    <property type="match status" value="1"/>
</dbReference>
<evidence type="ECO:0000259" key="5">
    <source>
        <dbReference type="PROSITE" id="PS50104"/>
    </source>
</evidence>
<gene>
    <name evidence="6" type="ORF">DCAR_0206918</name>
</gene>
<sequence length="367" mass="42299">MAKEASFCHVFLSFKGETRNNFTCFLYEALKADGFIAFMDKSDICVGDELNSTIMEGIRSSMSAIIVFSQTYAESTWCLDELVLILERYKVSRYFILPIFYEVEIHDIKHQLGNYGIALEKHRARHNHKVEKWREALVEVGNIFGEQVEGLQSTFIQNTVKLFRERLAVRFPECHHPVPKGQVLQGMSASPSLRHESSADKILFYTTTRANNGGGVYKSLRKILESGNVVYEVRNCSDEPMYVSELKELLGKKKVRLPTVIVNGKDLCGEEEVEGFYDIEMKQELKGILKAIYWNQYLGKKIMKKERKRYIFKMQFEWIISALCTFKTQCKCNVSGDAEQRPRFTAVGEDFLFTFVPPVSNRFLSDV</sequence>
<keyword evidence="3" id="KW-0520">NAD</keyword>
<keyword evidence="7" id="KW-1185">Reference proteome</keyword>
<dbReference type="Gene3D" id="3.40.50.10140">
    <property type="entry name" value="Toll/interleukin-1 receptor homology (TIR) domain"/>
    <property type="match status" value="1"/>
</dbReference>
<dbReference type="InterPro" id="IPR036249">
    <property type="entry name" value="Thioredoxin-like_sf"/>
</dbReference>
<evidence type="ECO:0000313" key="7">
    <source>
        <dbReference type="Proteomes" id="UP000077755"/>
    </source>
</evidence>
<dbReference type="EC" id="3.2.2.6" evidence="1"/>
<dbReference type="Gene3D" id="3.40.30.10">
    <property type="entry name" value="Glutaredoxin"/>
    <property type="match status" value="1"/>
</dbReference>
<evidence type="ECO:0000256" key="3">
    <source>
        <dbReference type="ARBA" id="ARBA00023027"/>
    </source>
</evidence>